<keyword evidence="2" id="KW-0732">Signal</keyword>
<evidence type="ECO:0000313" key="3">
    <source>
        <dbReference type="EMBL" id="TXL62929.1"/>
    </source>
</evidence>
<proteinExistence type="predicted"/>
<accession>A0A5C8NMH1</accession>
<evidence type="ECO:0000256" key="1">
    <source>
        <dbReference type="SAM" id="MobiDB-lite"/>
    </source>
</evidence>
<dbReference type="OrthoDB" id="3748857at2"/>
<dbReference type="PROSITE" id="PS51257">
    <property type="entry name" value="PROKAR_LIPOPROTEIN"/>
    <property type="match status" value="1"/>
</dbReference>
<organism evidence="3 4">
    <name type="scientific">Aeromicrobium terrae</name>
    <dbReference type="NCBI Taxonomy" id="2498846"/>
    <lineage>
        <taxon>Bacteria</taxon>
        <taxon>Bacillati</taxon>
        <taxon>Actinomycetota</taxon>
        <taxon>Actinomycetes</taxon>
        <taxon>Propionibacteriales</taxon>
        <taxon>Nocardioidaceae</taxon>
        <taxon>Aeromicrobium</taxon>
    </lineage>
</organism>
<feature type="chain" id="PRO_5022915657" description="DUF3558 domain-containing protein" evidence="2">
    <location>
        <begin position="22"/>
        <end position="125"/>
    </location>
</feature>
<protein>
    <recommendedName>
        <fullName evidence="5">DUF3558 domain-containing protein</fullName>
    </recommendedName>
</protein>
<reference evidence="3 4" key="1">
    <citation type="submission" date="2019-06" db="EMBL/GenBank/DDBJ databases">
        <title>Aeromicrobium sp. nov., isolated from a maize field.</title>
        <authorList>
            <person name="Lin S.-Y."/>
            <person name="Tsai C.-F."/>
            <person name="Young C.-C."/>
        </authorList>
    </citation>
    <scope>NUCLEOTIDE SEQUENCE [LARGE SCALE GENOMIC DNA]</scope>
    <source>
        <strain evidence="3 4">CC-CFT486</strain>
    </source>
</reference>
<dbReference type="AlphaFoldDB" id="A0A5C8NMH1"/>
<evidence type="ECO:0000256" key="2">
    <source>
        <dbReference type="SAM" id="SignalP"/>
    </source>
</evidence>
<sequence length="125" mass="13117">MRRLLLVLTVAILSLAGCSSGSDDGDKRPDASEPSSSAPADSGGPGPACGDVWKAGATLPDDYETCYVNGTKGVQDVIECDDDSRLIVYNNEMFARTGTEIVRPKEAPLQDLPVYSKAYAACAGE</sequence>
<evidence type="ECO:0000313" key="4">
    <source>
        <dbReference type="Proteomes" id="UP000321571"/>
    </source>
</evidence>
<keyword evidence="4" id="KW-1185">Reference proteome</keyword>
<gene>
    <name evidence="3" type="ORF">FHP06_01435</name>
</gene>
<feature type="signal peptide" evidence="2">
    <location>
        <begin position="1"/>
        <end position="21"/>
    </location>
</feature>
<feature type="compositionally biased region" description="Low complexity" evidence="1">
    <location>
        <begin position="32"/>
        <end position="42"/>
    </location>
</feature>
<feature type="region of interest" description="Disordered" evidence="1">
    <location>
        <begin position="19"/>
        <end position="49"/>
    </location>
</feature>
<evidence type="ECO:0008006" key="5">
    <source>
        <dbReference type="Google" id="ProtNLM"/>
    </source>
</evidence>
<comment type="caution">
    <text evidence="3">The sequence shown here is derived from an EMBL/GenBank/DDBJ whole genome shotgun (WGS) entry which is preliminary data.</text>
</comment>
<name>A0A5C8NMH1_9ACTN</name>
<dbReference type="EMBL" id="VDUX01000001">
    <property type="protein sequence ID" value="TXL62929.1"/>
    <property type="molecule type" value="Genomic_DNA"/>
</dbReference>
<dbReference type="Proteomes" id="UP000321571">
    <property type="component" value="Unassembled WGS sequence"/>
</dbReference>
<dbReference type="RefSeq" id="WP_147683081.1">
    <property type="nucleotide sequence ID" value="NZ_VDUX01000001.1"/>
</dbReference>